<feature type="signal peptide" evidence="1">
    <location>
        <begin position="1"/>
        <end position="21"/>
    </location>
</feature>
<protein>
    <submittedName>
        <fullName evidence="2">Uncharacterized protein</fullName>
    </submittedName>
</protein>
<organism evidence="2 3">
    <name type="scientific">Ditylenchus destructor</name>
    <dbReference type="NCBI Taxonomy" id="166010"/>
    <lineage>
        <taxon>Eukaryota</taxon>
        <taxon>Metazoa</taxon>
        <taxon>Ecdysozoa</taxon>
        <taxon>Nematoda</taxon>
        <taxon>Chromadorea</taxon>
        <taxon>Rhabditida</taxon>
        <taxon>Tylenchina</taxon>
        <taxon>Tylenchomorpha</taxon>
        <taxon>Sphaerularioidea</taxon>
        <taxon>Anguinidae</taxon>
        <taxon>Anguininae</taxon>
        <taxon>Ditylenchus</taxon>
    </lineage>
</organism>
<accession>A0AAD4N9A5</accession>
<evidence type="ECO:0000256" key="1">
    <source>
        <dbReference type="SAM" id="SignalP"/>
    </source>
</evidence>
<sequence length="211" mass="24967">MSHLKLFAYFFPLFFLRLTIADKLGGPYSEDGYSDELDNLGPIGFDNYRHLSLPSDPMLHQMSEADRLLMHRIGFKELNKQLRSNIHIIDTGVKNRLKYLDKLKTQDDKLPDDQPIYAIDNCPILKKGEHFFKFWKDFYERTGDNMRKTEEIFFNTKVTYLNLRLGVHEGKKTFDDGVIWVSDEDWLDRDDKKVPRRVENKEALNDFPDEL</sequence>
<evidence type="ECO:0000313" key="3">
    <source>
        <dbReference type="Proteomes" id="UP001201812"/>
    </source>
</evidence>
<dbReference type="Proteomes" id="UP001201812">
    <property type="component" value="Unassembled WGS sequence"/>
</dbReference>
<dbReference type="AlphaFoldDB" id="A0AAD4N9A5"/>
<reference evidence="2" key="1">
    <citation type="submission" date="2022-01" db="EMBL/GenBank/DDBJ databases">
        <title>Genome Sequence Resource for Two Populations of Ditylenchus destructor, the Migratory Endoparasitic Phytonematode.</title>
        <authorList>
            <person name="Zhang H."/>
            <person name="Lin R."/>
            <person name="Xie B."/>
        </authorList>
    </citation>
    <scope>NUCLEOTIDE SEQUENCE</scope>
    <source>
        <strain evidence="2">BazhouSP</strain>
    </source>
</reference>
<gene>
    <name evidence="2" type="ORF">DdX_05225</name>
</gene>
<keyword evidence="1" id="KW-0732">Signal</keyword>
<comment type="caution">
    <text evidence="2">The sequence shown here is derived from an EMBL/GenBank/DDBJ whole genome shotgun (WGS) entry which is preliminary data.</text>
</comment>
<feature type="chain" id="PRO_5042020370" evidence="1">
    <location>
        <begin position="22"/>
        <end position="211"/>
    </location>
</feature>
<name>A0AAD4N9A5_9BILA</name>
<proteinExistence type="predicted"/>
<dbReference type="EMBL" id="JAKKPZ010000005">
    <property type="protein sequence ID" value="KAI1720974.1"/>
    <property type="molecule type" value="Genomic_DNA"/>
</dbReference>
<evidence type="ECO:0000313" key="2">
    <source>
        <dbReference type="EMBL" id="KAI1720974.1"/>
    </source>
</evidence>
<keyword evidence="3" id="KW-1185">Reference proteome</keyword>